<dbReference type="InterPro" id="IPR018891">
    <property type="entry name" value="AIPR_C"/>
</dbReference>
<proteinExistence type="predicted"/>
<name>A0A1M5VRN3_9BACT</name>
<feature type="domain" description="Abortive phage infection protein C-terminal" evidence="1">
    <location>
        <begin position="264"/>
        <end position="557"/>
    </location>
</feature>
<evidence type="ECO:0000313" key="2">
    <source>
        <dbReference type="EMBL" id="SHH77926.1"/>
    </source>
</evidence>
<dbReference type="Pfam" id="PF10592">
    <property type="entry name" value="AIPR"/>
    <property type="match status" value="1"/>
</dbReference>
<evidence type="ECO:0000313" key="3">
    <source>
        <dbReference type="Proteomes" id="UP000184212"/>
    </source>
</evidence>
<gene>
    <name evidence="2" type="ORF">SAMN04488109_5346</name>
</gene>
<sequence>MDNKILQGYLSNFRIDFDFDKGIKEDQLFEHFCNYCILSKIHPEAFYNDNFKIEELNVGGGNDTGIDGVAIVVNEHIVSSNEEIDALKNQLQRLDVKFIFIQSKTSSEFKASDLATFIFGVKDFFKDTPSLKINDDIKSLRELKEYIYTQSILMEDSPICELYYVTTGRWTNDQNVAGRASSEIKELESRNLFSNIKFIPVDAEGIEKIYKEIKNKVTKEINFDKNTPLPRIEGVKESYIGILPATEYFKLIEDSDHKIQKTLFYDNVRDFLGVNSVNKEIELTLKDKLKQLKFPIFNNGITIVSKSLNKVGTYFKVKDFQIVNGCQTSHILFNNKKSIDLDNTFIPIKLIVTDDQDVINDIIKATNRQTEVKIEAFESLKDYHKKLQRFYDSFPKDDKLYYERRPREYDTVFPEIPRNKIISLAAQINAVISMFWNEPHSTHRYYGELLKSYSGKIFLEDHNPYFYYVSALCLHKVDTLIKHGFIRAHYRRYKYHFLTLIRVLVCGFNYPKFISNDITQYCESLHAILLKDKETKEIITKATNCIDKAIEIFNNKHENRNQNDYRRLKDFTFEVIEQAKKIPPVFNLNIKKKTKHKRYLERRKN</sequence>
<keyword evidence="3" id="KW-1185">Reference proteome</keyword>
<evidence type="ECO:0000259" key="1">
    <source>
        <dbReference type="Pfam" id="PF10592"/>
    </source>
</evidence>
<dbReference type="OrthoDB" id="9806213at2"/>
<reference evidence="2 3" key="1">
    <citation type="submission" date="2016-11" db="EMBL/GenBank/DDBJ databases">
        <authorList>
            <person name="Jaros S."/>
            <person name="Januszkiewicz K."/>
            <person name="Wedrychowicz H."/>
        </authorList>
    </citation>
    <scope>NUCLEOTIDE SEQUENCE [LARGE SCALE GENOMIC DNA]</scope>
    <source>
        <strain evidence="2 3">DSM 24574</strain>
    </source>
</reference>
<protein>
    <submittedName>
        <fullName evidence="2">AIPR protein</fullName>
    </submittedName>
</protein>
<organism evidence="2 3">
    <name type="scientific">Chryseolinea serpens</name>
    <dbReference type="NCBI Taxonomy" id="947013"/>
    <lineage>
        <taxon>Bacteria</taxon>
        <taxon>Pseudomonadati</taxon>
        <taxon>Bacteroidota</taxon>
        <taxon>Cytophagia</taxon>
        <taxon>Cytophagales</taxon>
        <taxon>Fulvivirgaceae</taxon>
        <taxon>Chryseolinea</taxon>
    </lineage>
</organism>
<dbReference type="STRING" id="947013.SAMN04488109_5346"/>
<accession>A0A1M5VRN3</accession>
<dbReference type="AlphaFoldDB" id="A0A1M5VRN3"/>
<dbReference type="RefSeq" id="WP_073140740.1">
    <property type="nucleotide sequence ID" value="NZ_FQWQ01000004.1"/>
</dbReference>
<dbReference type="Proteomes" id="UP000184212">
    <property type="component" value="Unassembled WGS sequence"/>
</dbReference>
<dbReference type="EMBL" id="FQWQ01000004">
    <property type="protein sequence ID" value="SHH77926.1"/>
    <property type="molecule type" value="Genomic_DNA"/>
</dbReference>